<dbReference type="PANTHER" id="PTHR39179">
    <property type="entry name" value="SPORE COAT PROTEIN I"/>
    <property type="match status" value="1"/>
</dbReference>
<dbReference type="Proteomes" id="UP000789845">
    <property type="component" value="Unassembled WGS sequence"/>
</dbReference>
<gene>
    <name evidence="1" type="ORF">NEOCIP111885_02520</name>
</gene>
<dbReference type="GO" id="GO:0042601">
    <property type="term" value="C:endospore-forming forespore"/>
    <property type="evidence" value="ECO:0007669"/>
    <property type="project" value="TreeGrafter"/>
</dbReference>
<dbReference type="InterPro" id="IPR047175">
    <property type="entry name" value="CotS-like"/>
</dbReference>
<sequence>MNEQDIVTILRNYSIRADFIERFGKIYKIYSNKGTFALKHIPIHHGIDFVKHVQYLYQKGYHRIVPIFPTLDGRYAVMHENSLYYLMPWLINDEKEDRKERPQLMFRELARMHALSQKEIKIDKEDRKEHYDGTKQQWEKDAEFLEGFIESCEKKIYMSPFELQYCLYFHETRQAQRFALQKLEEWYEATKDQEKARTVINHGKVSTEHFLFDEKGYGFFSNFEESKLGSPIHDVLPVLFRALKGHRKNFDEAITWLYDGYFKYFPFKEDEKLLFFSYFSYPNLMIRLITEYVQTSEKRNELNFSQKLQRRYWQLKNTEYVVGRITQIEEQLKQQKEGAPGS</sequence>
<evidence type="ECO:0000313" key="1">
    <source>
        <dbReference type="EMBL" id="CAG9608803.1"/>
    </source>
</evidence>
<dbReference type="InterPro" id="IPR004119">
    <property type="entry name" value="EcKL"/>
</dbReference>
<dbReference type="Gene3D" id="3.30.200.20">
    <property type="entry name" value="Phosphorylase Kinase, domain 1"/>
    <property type="match status" value="1"/>
</dbReference>
<reference evidence="1" key="1">
    <citation type="submission" date="2021-10" db="EMBL/GenBank/DDBJ databases">
        <authorList>
            <person name="Criscuolo A."/>
        </authorList>
    </citation>
    <scope>NUCLEOTIDE SEQUENCE</scope>
    <source>
        <strain evidence="1">CIP111885</strain>
    </source>
</reference>
<evidence type="ECO:0000313" key="2">
    <source>
        <dbReference type="Proteomes" id="UP000789845"/>
    </source>
</evidence>
<dbReference type="Gene3D" id="3.90.1200.10">
    <property type="match status" value="1"/>
</dbReference>
<dbReference type="Pfam" id="PF02958">
    <property type="entry name" value="EcKL"/>
    <property type="match status" value="1"/>
</dbReference>
<dbReference type="InterPro" id="IPR011009">
    <property type="entry name" value="Kinase-like_dom_sf"/>
</dbReference>
<accession>A0A9C7GAL7</accession>
<dbReference type="SUPFAM" id="SSF56112">
    <property type="entry name" value="Protein kinase-like (PK-like)"/>
    <property type="match status" value="1"/>
</dbReference>
<dbReference type="EMBL" id="CAKJTG010000013">
    <property type="protein sequence ID" value="CAG9608803.1"/>
    <property type="molecule type" value="Genomic_DNA"/>
</dbReference>
<proteinExistence type="predicted"/>
<dbReference type="PANTHER" id="PTHR39179:SF3">
    <property type="entry name" value="COTS-RELATED PROTEIN"/>
    <property type="match status" value="1"/>
</dbReference>
<comment type="caution">
    <text evidence="1">The sequence shown here is derived from an EMBL/GenBank/DDBJ whole genome shotgun (WGS) entry which is preliminary data.</text>
</comment>
<dbReference type="NCBIfam" id="TIGR02904">
    <property type="entry name" value="spore_ysxE"/>
    <property type="match status" value="1"/>
</dbReference>
<dbReference type="RefSeq" id="WP_230497047.1">
    <property type="nucleotide sequence ID" value="NZ_CAKJTG010000013.1"/>
</dbReference>
<name>A0A9C7GAL7_9BACI</name>
<dbReference type="AlphaFoldDB" id="A0A9C7GAL7"/>
<organism evidence="1 2">
    <name type="scientific">Pseudoneobacillus rhizosphaerae</name>
    <dbReference type="NCBI Taxonomy" id="2880968"/>
    <lineage>
        <taxon>Bacteria</taxon>
        <taxon>Bacillati</taxon>
        <taxon>Bacillota</taxon>
        <taxon>Bacilli</taxon>
        <taxon>Bacillales</taxon>
        <taxon>Bacillaceae</taxon>
        <taxon>Pseudoneobacillus</taxon>
    </lineage>
</organism>
<evidence type="ECO:0008006" key="3">
    <source>
        <dbReference type="Google" id="ProtNLM"/>
    </source>
</evidence>
<protein>
    <recommendedName>
        <fullName evidence="3">Spore coat protein YsxE</fullName>
    </recommendedName>
</protein>
<keyword evidence="2" id="KW-1185">Reference proteome</keyword>
<dbReference type="InterPro" id="IPR014253">
    <property type="entry name" value="Spore_coat_YsxE"/>
</dbReference>